<sequence length="49" mass="5390">MASLSPRGRHAWGEFSVYTAERSCDGRNYPARSSAGFRSGTEDGLSDRH</sequence>
<reference evidence="2 3" key="1">
    <citation type="submission" date="2020-08" db="EMBL/GenBank/DDBJ databases">
        <title>Sequencing the genomes of 1000 actinobacteria strains.</title>
        <authorList>
            <person name="Klenk H.-P."/>
        </authorList>
    </citation>
    <scope>NUCLEOTIDE SEQUENCE [LARGE SCALE GENOMIC DNA]</scope>
    <source>
        <strain evidence="2 3">DSM 43023</strain>
    </source>
</reference>
<comment type="caution">
    <text evidence="2">The sequence shown here is derived from an EMBL/GenBank/DDBJ whole genome shotgun (WGS) entry which is preliminary data.</text>
</comment>
<proteinExistence type="predicted"/>
<gene>
    <name evidence="2" type="ORF">FHR32_008342</name>
</gene>
<dbReference type="Proteomes" id="UP000534286">
    <property type="component" value="Unassembled WGS sequence"/>
</dbReference>
<name>A0A7W7S4W4_9ACTN</name>
<protein>
    <submittedName>
        <fullName evidence="2">Uncharacterized protein</fullName>
    </submittedName>
</protein>
<evidence type="ECO:0000313" key="3">
    <source>
        <dbReference type="Proteomes" id="UP000534286"/>
    </source>
</evidence>
<evidence type="ECO:0000256" key="1">
    <source>
        <dbReference type="SAM" id="MobiDB-lite"/>
    </source>
</evidence>
<dbReference type="EMBL" id="JACHJU010000006">
    <property type="protein sequence ID" value="MBB4943941.1"/>
    <property type="molecule type" value="Genomic_DNA"/>
</dbReference>
<dbReference type="AlphaFoldDB" id="A0A7W7S4W4"/>
<evidence type="ECO:0000313" key="2">
    <source>
        <dbReference type="EMBL" id="MBB4943941.1"/>
    </source>
</evidence>
<accession>A0A7W7S4W4</accession>
<feature type="region of interest" description="Disordered" evidence="1">
    <location>
        <begin position="25"/>
        <end position="49"/>
    </location>
</feature>
<organism evidence="2 3">
    <name type="scientific">Streptosporangium album</name>
    <dbReference type="NCBI Taxonomy" id="47479"/>
    <lineage>
        <taxon>Bacteria</taxon>
        <taxon>Bacillati</taxon>
        <taxon>Actinomycetota</taxon>
        <taxon>Actinomycetes</taxon>
        <taxon>Streptosporangiales</taxon>
        <taxon>Streptosporangiaceae</taxon>
        <taxon>Streptosporangium</taxon>
    </lineage>
</organism>
<keyword evidence="3" id="KW-1185">Reference proteome</keyword>